<dbReference type="Pfam" id="PF07549">
    <property type="entry name" value="Sec_GG"/>
    <property type="match status" value="1"/>
</dbReference>
<dbReference type="RefSeq" id="WP_369060365.1">
    <property type="nucleotide sequence ID" value="NZ_CP158375.1"/>
</dbReference>
<reference evidence="2" key="1">
    <citation type="submission" date="2024-06" db="EMBL/GenBank/DDBJ databases">
        <title>Caulobacter inopinatus, sp. nov.</title>
        <authorList>
            <person name="Donachie S.P."/>
        </authorList>
    </citation>
    <scope>NUCLEOTIDE SEQUENCE</scope>
    <source>
        <strain evidence="2">73W</strain>
    </source>
</reference>
<keyword evidence="1" id="KW-1133">Transmembrane helix</keyword>
<keyword evidence="1" id="KW-0812">Transmembrane</keyword>
<name>A0AB39KTX3_9CAUL</name>
<evidence type="ECO:0000313" key="2">
    <source>
        <dbReference type="EMBL" id="XDO97261.1"/>
    </source>
</evidence>
<gene>
    <name evidence="2" type="ORF">ABOZ73_02250</name>
</gene>
<dbReference type="EMBL" id="CP158375">
    <property type="protein sequence ID" value="XDO97261.1"/>
    <property type="molecule type" value="Genomic_DNA"/>
</dbReference>
<accession>A0AB39KTX3</accession>
<dbReference type="InterPro" id="IPR022646">
    <property type="entry name" value="SecD/SecF_CS"/>
</dbReference>
<feature type="transmembrane region" description="Helical" evidence="1">
    <location>
        <begin position="20"/>
        <end position="40"/>
    </location>
</feature>
<evidence type="ECO:0008006" key="3">
    <source>
        <dbReference type="Google" id="ProtNLM"/>
    </source>
</evidence>
<evidence type="ECO:0000256" key="1">
    <source>
        <dbReference type="SAM" id="Phobius"/>
    </source>
</evidence>
<protein>
    <recommendedName>
        <fullName evidence="3">Protein translocase subunit SecF</fullName>
    </recommendedName>
</protein>
<keyword evidence="1" id="KW-0472">Membrane</keyword>
<sequence>MHWPLIKNLPHVTNFRFTKLAPYLAVVSIIFVVASGVSLFTRGLNLGTDFAGGTMMEIQNSWSGPHRRAAQQPR</sequence>
<dbReference type="AlphaFoldDB" id="A0AB39KTX3"/>
<organism evidence="2">
    <name type="scientific">Caulobacter sp. 73W</name>
    <dbReference type="NCBI Taxonomy" id="3161137"/>
    <lineage>
        <taxon>Bacteria</taxon>
        <taxon>Pseudomonadati</taxon>
        <taxon>Pseudomonadota</taxon>
        <taxon>Alphaproteobacteria</taxon>
        <taxon>Caulobacterales</taxon>
        <taxon>Caulobacteraceae</taxon>
        <taxon>Caulobacter</taxon>
    </lineage>
</organism>
<proteinExistence type="predicted"/>